<feature type="domain" description="C3H1-type" evidence="7">
    <location>
        <begin position="17"/>
        <end position="44"/>
    </location>
</feature>
<keyword evidence="2 4" id="KW-0863">Zinc-finger</keyword>
<feature type="region of interest" description="Disordered" evidence="6">
    <location>
        <begin position="1"/>
        <end position="24"/>
    </location>
</feature>
<evidence type="ECO:0000259" key="7">
    <source>
        <dbReference type="PROSITE" id="PS50103"/>
    </source>
</evidence>
<feature type="compositionally biased region" description="Low complexity" evidence="6">
    <location>
        <begin position="242"/>
        <end position="255"/>
    </location>
</feature>
<dbReference type="AlphaFoldDB" id="A0A9W8DXY8"/>
<dbReference type="InterPro" id="IPR037274">
    <property type="entry name" value="Znf_CHY_sf"/>
</dbReference>
<gene>
    <name evidence="9" type="ORF">IWQ60_006034</name>
</gene>
<feature type="region of interest" description="Disordered" evidence="6">
    <location>
        <begin position="591"/>
        <end position="630"/>
    </location>
</feature>
<feature type="compositionally biased region" description="Basic residues" evidence="6">
    <location>
        <begin position="62"/>
        <end position="73"/>
    </location>
</feature>
<dbReference type="SUPFAM" id="SSF161219">
    <property type="entry name" value="CHY zinc finger-like"/>
    <property type="match status" value="1"/>
</dbReference>
<evidence type="ECO:0000256" key="2">
    <source>
        <dbReference type="ARBA" id="ARBA00022771"/>
    </source>
</evidence>
<dbReference type="SMART" id="SM00356">
    <property type="entry name" value="ZnF_C3H1"/>
    <property type="match status" value="1"/>
</dbReference>
<evidence type="ECO:0000256" key="4">
    <source>
        <dbReference type="PROSITE-ProRule" id="PRU00601"/>
    </source>
</evidence>
<evidence type="ECO:0008006" key="11">
    <source>
        <dbReference type="Google" id="ProtNLM"/>
    </source>
</evidence>
<feature type="zinc finger region" description="C3H1-type" evidence="5">
    <location>
        <begin position="17"/>
        <end position="44"/>
    </location>
</feature>
<dbReference type="PROSITE" id="PS50103">
    <property type="entry name" value="ZF_C3H1"/>
    <property type="match status" value="1"/>
</dbReference>
<accession>A0A9W8DXY8</accession>
<dbReference type="Proteomes" id="UP001150569">
    <property type="component" value="Unassembled WGS sequence"/>
</dbReference>
<feature type="compositionally biased region" description="Polar residues" evidence="6">
    <location>
        <begin position="601"/>
        <end position="630"/>
    </location>
</feature>
<reference evidence="9" key="1">
    <citation type="submission" date="2022-07" db="EMBL/GenBank/DDBJ databases">
        <title>Phylogenomic reconstructions and comparative analyses of Kickxellomycotina fungi.</title>
        <authorList>
            <person name="Reynolds N.K."/>
            <person name="Stajich J.E."/>
            <person name="Barry K."/>
            <person name="Grigoriev I.V."/>
            <person name="Crous P."/>
            <person name="Smith M.E."/>
        </authorList>
    </citation>
    <scope>NUCLEOTIDE SEQUENCE</scope>
    <source>
        <strain evidence="9">RSA 861</strain>
    </source>
</reference>
<evidence type="ECO:0000313" key="10">
    <source>
        <dbReference type="Proteomes" id="UP001150569"/>
    </source>
</evidence>
<dbReference type="Pfam" id="PF05495">
    <property type="entry name" value="zf-CHY"/>
    <property type="match status" value="1"/>
</dbReference>
<keyword evidence="10" id="KW-1185">Reference proteome</keyword>
<name>A0A9W8DXY8_9FUNG</name>
<dbReference type="InterPro" id="IPR000571">
    <property type="entry name" value="Znf_CCCH"/>
</dbReference>
<comment type="caution">
    <text evidence="9">The sequence shown here is derived from an EMBL/GenBank/DDBJ whole genome shotgun (WGS) entry which is preliminary data.</text>
</comment>
<dbReference type="GO" id="GO:0008270">
    <property type="term" value="F:zinc ion binding"/>
    <property type="evidence" value="ECO:0007669"/>
    <property type="project" value="UniProtKB-KW"/>
</dbReference>
<keyword evidence="1 5" id="KW-0479">Metal-binding</keyword>
<dbReference type="Gene3D" id="4.10.1000.10">
    <property type="entry name" value="Zinc finger, CCCH-type"/>
    <property type="match status" value="1"/>
</dbReference>
<evidence type="ECO:0000259" key="8">
    <source>
        <dbReference type="PROSITE" id="PS51266"/>
    </source>
</evidence>
<feature type="domain" description="CHY-type" evidence="8">
    <location>
        <begin position="697"/>
        <end position="765"/>
    </location>
</feature>
<feature type="compositionally biased region" description="Low complexity" evidence="6">
    <location>
        <begin position="42"/>
        <end position="61"/>
    </location>
</feature>
<evidence type="ECO:0000256" key="6">
    <source>
        <dbReference type="SAM" id="MobiDB-lite"/>
    </source>
</evidence>
<organism evidence="9 10">
    <name type="scientific">Tieghemiomyces parasiticus</name>
    <dbReference type="NCBI Taxonomy" id="78921"/>
    <lineage>
        <taxon>Eukaryota</taxon>
        <taxon>Fungi</taxon>
        <taxon>Fungi incertae sedis</taxon>
        <taxon>Zoopagomycota</taxon>
        <taxon>Kickxellomycotina</taxon>
        <taxon>Dimargaritomycetes</taxon>
        <taxon>Dimargaritales</taxon>
        <taxon>Dimargaritaceae</taxon>
        <taxon>Tieghemiomyces</taxon>
    </lineage>
</organism>
<protein>
    <recommendedName>
        <fullName evidence="11">CHY-type domain-containing protein</fullName>
    </recommendedName>
</protein>
<evidence type="ECO:0000256" key="3">
    <source>
        <dbReference type="ARBA" id="ARBA00022833"/>
    </source>
</evidence>
<dbReference type="InterPro" id="IPR008913">
    <property type="entry name" value="Znf_CHY"/>
</dbReference>
<evidence type="ECO:0000313" key="9">
    <source>
        <dbReference type="EMBL" id="KAJ1923179.1"/>
    </source>
</evidence>
<dbReference type="PROSITE" id="PS51266">
    <property type="entry name" value="ZF_CHY"/>
    <property type="match status" value="1"/>
</dbReference>
<proteinExistence type="predicted"/>
<feature type="region of interest" description="Disordered" evidence="6">
    <location>
        <begin position="242"/>
        <end position="292"/>
    </location>
</feature>
<sequence length="808" mass="88049">MASSEPKPLQVPTTTRPRPPPPCHFFAKGCCRAGDQCAFRHVPPSESSTSTTVAAEPNSSRSRQRPRQRRPRRSGKETQIRNPKLAQARTAAPPPLPSIGHLVDELKAHPVWKTDVDTPDTTAGTACVSVAFPPSDPDFPFDIAYLHIQFALAVASDPTIAEPEGEKEATGPAQLVGVTVRNPNVPTGVRINIEQFVLRNATAHPDPLSLRVLVEHLDKHLEALMKKDPAPVVRFINHRGTAEPAAPPSVATASSRNSVSKPARTRSGPSTAARAPVTRPPVAAPRRPVADRRTMELGQLERRFRAVCRPLTPSMDDPFRLAADFTATDPDFPFRQRELHLIFSIPQAYPAVPAELELEPLEPDAAFQPIRLAAAGRAFTDHMRQYPHKSLVQVLNWLDRELGTLLTVDPLAMAFDGLALGSVSNNAADAHEFGGHSAPGTVSASAGQLFRSPSHRGIHIQAVHTELLSADLIFSSKLSLQVTCARCRTSNSFTSIAPTYERPNTGVKTAPTTSTWSAATEFVYDHPRWTRCPSCQQGLGVRFRPDYIHSGSFSVGFLDTEGCEPLDLLPSSFHAVCSHCNHEAVPPREAAASVRSIGPVTDTQPATSTDDAGTNTVPASPPAQGSSAQPLSAVTPASLVNFPCPQCHQRIKFNVQGIRFLRISPGWPLATPEKYQSTVAKANRVTKEKLGIVPGQPLPTKGACKHYRKSFRWFRFPCCGKVYPCDNCHDDAEDHESELARRIICGLCSREQSFQSGNVCVHCAGSTVKRQDGRPFWEGGEGMRDRTKMSRRDPHKYRGLTKTVAKKG</sequence>
<feature type="region of interest" description="Disordered" evidence="6">
    <location>
        <begin position="38"/>
        <end position="101"/>
    </location>
</feature>
<evidence type="ECO:0000256" key="1">
    <source>
        <dbReference type="ARBA" id="ARBA00022723"/>
    </source>
</evidence>
<dbReference type="OrthoDB" id="10253329at2759"/>
<dbReference type="EMBL" id="JANBPT010000349">
    <property type="protein sequence ID" value="KAJ1923179.1"/>
    <property type="molecule type" value="Genomic_DNA"/>
</dbReference>
<keyword evidence="3 5" id="KW-0862">Zinc</keyword>
<evidence type="ECO:0000256" key="5">
    <source>
        <dbReference type="PROSITE-ProRule" id="PRU00723"/>
    </source>
</evidence>